<dbReference type="NCBIfam" id="TIGR00685">
    <property type="entry name" value="T6PP"/>
    <property type="match status" value="1"/>
</dbReference>
<dbReference type="CDD" id="cd01627">
    <property type="entry name" value="HAD_TPP"/>
    <property type="match status" value="1"/>
</dbReference>
<keyword evidence="5 6" id="KW-0378">Hydrolase</keyword>
<keyword evidence="8" id="KW-1185">Reference proteome</keyword>
<dbReference type="EMBL" id="CM035421">
    <property type="protein sequence ID" value="KAH7387235.1"/>
    <property type="molecule type" value="Genomic_DNA"/>
</dbReference>
<dbReference type="SUPFAM" id="SSF56784">
    <property type="entry name" value="HAD-like"/>
    <property type="match status" value="1"/>
</dbReference>
<dbReference type="Proteomes" id="UP000825935">
    <property type="component" value="Chromosome 16"/>
</dbReference>
<comment type="catalytic activity">
    <reaction evidence="1 6">
        <text>alpha,alpha-trehalose 6-phosphate + H2O = alpha,alpha-trehalose + phosphate</text>
        <dbReference type="Rhea" id="RHEA:23420"/>
        <dbReference type="ChEBI" id="CHEBI:15377"/>
        <dbReference type="ChEBI" id="CHEBI:16551"/>
        <dbReference type="ChEBI" id="CHEBI:43474"/>
        <dbReference type="ChEBI" id="CHEBI:58429"/>
        <dbReference type="EC" id="3.1.3.12"/>
    </reaction>
</comment>
<dbReference type="FunFam" id="3.40.50.1000:FF:000073">
    <property type="entry name" value="Trehalose 6-phosphate phosphatase"/>
    <property type="match status" value="1"/>
</dbReference>
<dbReference type="PANTHER" id="PTHR43768">
    <property type="entry name" value="TREHALOSE 6-PHOSPHATE PHOSPHATASE"/>
    <property type="match status" value="1"/>
</dbReference>
<evidence type="ECO:0000256" key="2">
    <source>
        <dbReference type="ARBA" id="ARBA00001968"/>
    </source>
</evidence>
<reference evidence="7" key="1">
    <citation type="submission" date="2021-08" db="EMBL/GenBank/DDBJ databases">
        <title>WGS assembly of Ceratopteris richardii.</title>
        <authorList>
            <person name="Marchant D.B."/>
            <person name="Chen G."/>
            <person name="Jenkins J."/>
            <person name="Shu S."/>
            <person name="Leebens-Mack J."/>
            <person name="Grimwood J."/>
            <person name="Schmutz J."/>
            <person name="Soltis P."/>
            <person name="Soltis D."/>
            <person name="Chen Z.-H."/>
        </authorList>
    </citation>
    <scope>NUCLEOTIDE SEQUENCE</scope>
    <source>
        <strain evidence="7">Whitten #5841</strain>
        <tissue evidence="7">Leaf</tissue>
    </source>
</reference>
<evidence type="ECO:0000256" key="4">
    <source>
        <dbReference type="ARBA" id="ARBA00008770"/>
    </source>
</evidence>
<accession>A0A8T2T0V6</accession>
<dbReference type="OrthoDB" id="411251at2759"/>
<evidence type="ECO:0000313" key="8">
    <source>
        <dbReference type="Proteomes" id="UP000825935"/>
    </source>
</evidence>
<protein>
    <recommendedName>
        <fullName evidence="6">Trehalose 6-phosphate phosphatase</fullName>
        <ecNumber evidence="6">3.1.3.12</ecNumber>
    </recommendedName>
</protein>
<comment type="cofactor">
    <cofactor evidence="2 6">
        <name>a divalent metal cation</name>
        <dbReference type="ChEBI" id="CHEBI:60240"/>
    </cofactor>
</comment>
<dbReference type="InterPro" id="IPR036412">
    <property type="entry name" value="HAD-like_sf"/>
</dbReference>
<dbReference type="InterPro" id="IPR006379">
    <property type="entry name" value="HAD-SF_hydro_IIB"/>
</dbReference>
<evidence type="ECO:0000256" key="3">
    <source>
        <dbReference type="ARBA" id="ARBA00005199"/>
    </source>
</evidence>
<comment type="similarity">
    <text evidence="4 6">Belongs to the trehalose phosphatase family.</text>
</comment>
<dbReference type="EMBL" id="CM035421">
    <property type="protein sequence ID" value="KAH7387236.1"/>
    <property type="molecule type" value="Genomic_DNA"/>
</dbReference>
<dbReference type="OMA" id="NIHTWID"/>
<comment type="caution">
    <text evidence="7">The sequence shown here is derived from an EMBL/GenBank/DDBJ whole genome shotgun (WGS) entry which is preliminary data.</text>
</comment>
<dbReference type="PANTHER" id="PTHR43768:SF3">
    <property type="entry name" value="TREHALOSE 6-PHOSPHATE PHOSPHATASE"/>
    <property type="match status" value="1"/>
</dbReference>
<organism evidence="7 8">
    <name type="scientific">Ceratopteris richardii</name>
    <name type="common">Triangle waterfern</name>
    <dbReference type="NCBI Taxonomy" id="49495"/>
    <lineage>
        <taxon>Eukaryota</taxon>
        <taxon>Viridiplantae</taxon>
        <taxon>Streptophyta</taxon>
        <taxon>Embryophyta</taxon>
        <taxon>Tracheophyta</taxon>
        <taxon>Polypodiopsida</taxon>
        <taxon>Polypodiidae</taxon>
        <taxon>Polypodiales</taxon>
        <taxon>Pteridineae</taxon>
        <taxon>Pteridaceae</taxon>
        <taxon>Parkerioideae</taxon>
        <taxon>Ceratopteris</taxon>
    </lineage>
</organism>
<dbReference type="GO" id="GO:0004805">
    <property type="term" value="F:trehalose-phosphatase activity"/>
    <property type="evidence" value="ECO:0007669"/>
    <property type="project" value="UniProtKB-EC"/>
</dbReference>
<evidence type="ECO:0000313" key="7">
    <source>
        <dbReference type="EMBL" id="KAH7387235.1"/>
    </source>
</evidence>
<evidence type="ECO:0000256" key="5">
    <source>
        <dbReference type="ARBA" id="ARBA00022801"/>
    </source>
</evidence>
<evidence type="ECO:0000256" key="6">
    <source>
        <dbReference type="RuleBase" id="RU361117"/>
    </source>
</evidence>
<dbReference type="EC" id="3.1.3.12" evidence="6"/>
<dbReference type="AlphaFoldDB" id="A0A8T2T0V6"/>
<evidence type="ECO:0000256" key="1">
    <source>
        <dbReference type="ARBA" id="ARBA00000500"/>
    </source>
</evidence>
<dbReference type="InterPro" id="IPR044651">
    <property type="entry name" value="OTSB-like"/>
</dbReference>
<sequence>MASGRMRKHGFTLKESSSLPTSKFHLVPHTCKVLSSRLSDGSVISPTTMPMKRIVAPSKAERASVHGWLEAMKNLSPPRMRCMQNDSFEDKTDCDLMDVKYRAWMSEHPSALDNFNAIIEVSAGKRIAIFLDYDGTLSPIVEDPECAFMSDDMRTAVKDVANLFPTAIITGRSREKVYDFVQLSELYYAGSHGMDIMGPAQGCHGFKAQGTKALDEKGNEMVLFQPASKFTQVINDVFKLLEEVTKNVPGAKIEHNKFCISIHFRCVKEENWLALAEQVQHVLDAYPNLRLTQGRKILEIRPSISWNKGKALDYLLKALGLGSRNDIFPIYIGDDRTDEDAFKLLTRRKTGLGILVSKTIKDTNALYSLREPSEVLEFLMHLVKWRRRRLNRLM</sequence>
<gene>
    <name evidence="7" type="ORF">KP509_16G012000</name>
</gene>
<dbReference type="Gene3D" id="3.40.50.1000">
    <property type="entry name" value="HAD superfamily/HAD-like"/>
    <property type="match status" value="2"/>
</dbReference>
<name>A0A8T2T0V6_CERRI</name>
<dbReference type="NCBIfam" id="TIGR01484">
    <property type="entry name" value="HAD-SF-IIB"/>
    <property type="match status" value="1"/>
</dbReference>
<comment type="function">
    <text evidence="6">Removes the phosphate from trehalose 6-phosphate to produce free trehalose.</text>
</comment>
<dbReference type="GO" id="GO:0005992">
    <property type="term" value="P:trehalose biosynthetic process"/>
    <property type="evidence" value="ECO:0007669"/>
    <property type="project" value="InterPro"/>
</dbReference>
<dbReference type="InterPro" id="IPR023214">
    <property type="entry name" value="HAD_sf"/>
</dbReference>
<dbReference type="Pfam" id="PF02358">
    <property type="entry name" value="Trehalose_PPase"/>
    <property type="match status" value="1"/>
</dbReference>
<dbReference type="InterPro" id="IPR003337">
    <property type="entry name" value="Trehalose_PPase"/>
</dbReference>
<proteinExistence type="inferred from homology"/>
<dbReference type="EMBL" id="CM035421">
    <property type="protein sequence ID" value="KAH7387232.1"/>
    <property type="molecule type" value="Genomic_DNA"/>
</dbReference>
<comment type="pathway">
    <text evidence="3 6">Glycan biosynthesis; trehalose biosynthesis.</text>
</comment>